<dbReference type="RefSeq" id="WP_252428241.1">
    <property type="nucleotide sequence ID" value="NZ_JAMWMR010000036.1"/>
</dbReference>
<evidence type="ECO:0008006" key="3">
    <source>
        <dbReference type="Google" id="ProtNLM"/>
    </source>
</evidence>
<evidence type="ECO:0000313" key="2">
    <source>
        <dbReference type="Proteomes" id="UP001523219"/>
    </source>
</evidence>
<keyword evidence="2" id="KW-1185">Reference proteome</keyword>
<sequence>MREAPPNRPAQPHGDHVPVCVHCEATADNPVAVATVHQNSGPGFTLYACQACTPYFPAGEGES</sequence>
<gene>
    <name evidence="1" type="ORF">NGF19_27350</name>
</gene>
<organism evidence="1 2">
    <name type="scientific">Streptomyces macrolidinus</name>
    <dbReference type="NCBI Taxonomy" id="2952607"/>
    <lineage>
        <taxon>Bacteria</taxon>
        <taxon>Bacillati</taxon>
        <taxon>Actinomycetota</taxon>
        <taxon>Actinomycetes</taxon>
        <taxon>Kitasatosporales</taxon>
        <taxon>Streptomycetaceae</taxon>
        <taxon>Streptomyces</taxon>
    </lineage>
</organism>
<reference evidence="1 2" key="1">
    <citation type="submission" date="2022-05" db="EMBL/GenBank/DDBJ databases">
        <title>Streptomyces sp. nov. RY43-2 isolated from soil of a peat swamp forest.</title>
        <authorList>
            <person name="Kanchanasin P."/>
            <person name="Tanasupawat S."/>
            <person name="Phongsopitanun W."/>
        </authorList>
    </citation>
    <scope>NUCLEOTIDE SEQUENCE [LARGE SCALE GENOMIC DNA]</scope>
    <source>
        <strain evidence="1 2">RY43-2</strain>
    </source>
</reference>
<evidence type="ECO:0000313" key="1">
    <source>
        <dbReference type="EMBL" id="MCN9244454.1"/>
    </source>
</evidence>
<accession>A0ABT0ZLH5</accession>
<name>A0ABT0ZLH5_9ACTN</name>
<dbReference type="Proteomes" id="UP001523219">
    <property type="component" value="Unassembled WGS sequence"/>
</dbReference>
<dbReference type="EMBL" id="JAMWMR010000036">
    <property type="protein sequence ID" value="MCN9244454.1"/>
    <property type="molecule type" value="Genomic_DNA"/>
</dbReference>
<protein>
    <recommendedName>
        <fullName evidence="3">Small CPxCG-related zinc finger protein</fullName>
    </recommendedName>
</protein>
<proteinExistence type="predicted"/>
<comment type="caution">
    <text evidence="1">The sequence shown here is derived from an EMBL/GenBank/DDBJ whole genome shotgun (WGS) entry which is preliminary data.</text>
</comment>